<accession>A0A6S6SST3</accession>
<sequence>MLKKILIGFIRGYQLFLSPMLGSNCRFYPSCSHYSKEAIEKKGVLKGVWLSIRRISRCHPWSEGGYDPVPEDQELHK</sequence>
<organism evidence="2">
    <name type="scientific">uncultured Thiotrichaceae bacterium</name>
    <dbReference type="NCBI Taxonomy" id="298394"/>
    <lineage>
        <taxon>Bacteria</taxon>
        <taxon>Pseudomonadati</taxon>
        <taxon>Pseudomonadota</taxon>
        <taxon>Gammaproteobacteria</taxon>
        <taxon>Thiotrichales</taxon>
        <taxon>Thiotrichaceae</taxon>
        <taxon>environmental samples</taxon>
    </lineage>
</organism>
<dbReference type="PANTHER" id="PTHR33383">
    <property type="entry name" value="MEMBRANE PROTEIN INSERTION EFFICIENCY FACTOR-RELATED"/>
    <property type="match status" value="1"/>
</dbReference>
<dbReference type="AlphaFoldDB" id="A0A6S6SST3"/>
<dbReference type="InterPro" id="IPR002696">
    <property type="entry name" value="Membr_insert_effic_factor_YidD"/>
</dbReference>
<proteinExistence type="inferred from homology"/>
<dbReference type="EMBL" id="CACVAY010000038">
    <property type="protein sequence ID" value="CAA6808821.1"/>
    <property type="molecule type" value="Genomic_DNA"/>
</dbReference>
<comment type="subcellular location">
    <subcellularLocation>
        <location evidence="1">Cell membrane</location>
        <topology evidence="1">Peripheral membrane protein</topology>
        <orientation evidence="1">Cytoplasmic side</orientation>
    </subcellularLocation>
</comment>
<gene>
    <name evidence="2" type="ORF">HELGO_WM12861</name>
</gene>
<dbReference type="SMART" id="SM01234">
    <property type="entry name" value="Haemolytic"/>
    <property type="match status" value="1"/>
</dbReference>
<dbReference type="Pfam" id="PF01809">
    <property type="entry name" value="YidD"/>
    <property type="match status" value="1"/>
</dbReference>
<keyword evidence="1" id="KW-1003">Cell membrane</keyword>
<dbReference type="PANTHER" id="PTHR33383:SF1">
    <property type="entry name" value="MEMBRANE PROTEIN INSERTION EFFICIENCY FACTOR-RELATED"/>
    <property type="match status" value="1"/>
</dbReference>
<comment type="similarity">
    <text evidence="1">Belongs to the UPF0161 family.</text>
</comment>
<evidence type="ECO:0000256" key="1">
    <source>
        <dbReference type="HAMAP-Rule" id="MF_00386"/>
    </source>
</evidence>
<keyword evidence="1" id="KW-0472">Membrane</keyword>
<dbReference type="NCBIfam" id="TIGR00278">
    <property type="entry name" value="membrane protein insertion efficiency factor YidD"/>
    <property type="match status" value="1"/>
</dbReference>
<dbReference type="GO" id="GO:0005886">
    <property type="term" value="C:plasma membrane"/>
    <property type="evidence" value="ECO:0007669"/>
    <property type="project" value="UniProtKB-SubCell"/>
</dbReference>
<dbReference type="HAMAP" id="MF_00386">
    <property type="entry name" value="UPF0161_YidD"/>
    <property type="match status" value="1"/>
</dbReference>
<name>A0A6S6SST3_9GAMM</name>
<comment type="function">
    <text evidence="1">Could be involved in insertion of integral membrane proteins into the membrane.</text>
</comment>
<reference evidence="2" key="1">
    <citation type="submission" date="2020-01" db="EMBL/GenBank/DDBJ databases">
        <authorList>
            <person name="Meier V. D."/>
            <person name="Meier V D."/>
        </authorList>
    </citation>
    <scope>NUCLEOTIDE SEQUENCE</scope>
    <source>
        <strain evidence="2">HLG_WM_MAG_07</strain>
    </source>
</reference>
<evidence type="ECO:0000313" key="2">
    <source>
        <dbReference type="EMBL" id="CAA6808821.1"/>
    </source>
</evidence>
<protein>
    <recommendedName>
        <fullName evidence="1">Putative membrane protein insertion efficiency factor</fullName>
    </recommendedName>
</protein>